<reference evidence="1" key="1">
    <citation type="submission" date="2020-05" db="EMBL/GenBank/DDBJ databases">
        <authorList>
            <person name="Chiriac C."/>
            <person name="Salcher M."/>
            <person name="Ghai R."/>
            <person name="Kavagutti S V."/>
        </authorList>
    </citation>
    <scope>NUCLEOTIDE SEQUENCE</scope>
</reference>
<accession>A0A6J7R761</accession>
<proteinExistence type="predicted"/>
<evidence type="ECO:0000313" key="1">
    <source>
        <dbReference type="EMBL" id="CAB5024599.1"/>
    </source>
</evidence>
<protein>
    <submittedName>
        <fullName evidence="1">Unannotated protein</fullName>
    </submittedName>
</protein>
<organism evidence="1">
    <name type="scientific">freshwater metagenome</name>
    <dbReference type="NCBI Taxonomy" id="449393"/>
    <lineage>
        <taxon>unclassified sequences</taxon>
        <taxon>metagenomes</taxon>
        <taxon>ecological metagenomes</taxon>
    </lineage>
</organism>
<name>A0A6J7R761_9ZZZZ</name>
<sequence>MTGRFVTIATFAAAPSANEVLPIPGRAATIKSVEF</sequence>
<dbReference type="AlphaFoldDB" id="A0A6J7R761"/>
<gene>
    <name evidence="1" type="ORF">UFOPK4071_01423</name>
</gene>
<dbReference type="EMBL" id="CAFBPF010000229">
    <property type="protein sequence ID" value="CAB5024599.1"/>
    <property type="molecule type" value="Genomic_DNA"/>
</dbReference>